<accession>A0A1C1Z1E9</accession>
<dbReference type="SUPFAM" id="SSF53474">
    <property type="entry name" value="alpha/beta-Hydrolases"/>
    <property type="match status" value="1"/>
</dbReference>
<dbReference type="STRING" id="1480615.AWJ14_11180"/>
<gene>
    <name evidence="2" type="ORF">AWJ14_11180</name>
</gene>
<keyword evidence="3" id="KW-1185">Reference proteome</keyword>
<dbReference type="EMBL" id="LQZT01000001">
    <property type="protein sequence ID" value="OCW59563.1"/>
    <property type="molecule type" value="Genomic_DNA"/>
</dbReference>
<dbReference type="GO" id="GO:0016787">
    <property type="term" value="F:hydrolase activity"/>
    <property type="evidence" value="ECO:0007669"/>
    <property type="project" value="UniProtKB-KW"/>
</dbReference>
<comment type="caution">
    <text evidence="2">The sequence shown here is derived from an EMBL/GenBank/DDBJ whole genome shotgun (WGS) entry which is preliminary data.</text>
</comment>
<dbReference type="InterPro" id="IPR029058">
    <property type="entry name" value="AB_hydrolase_fold"/>
</dbReference>
<evidence type="ECO:0000313" key="2">
    <source>
        <dbReference type="EMBL" id="OCW59563.1"/>
    </source>
</evidence>
<name>A0A1C1Z1E9_9HYPH</name>
<organism evidence="2 3">
    <name type="scientific">Hoeflea olei</name>
    <dbReference type="NCBI Taxonomy" id="1480615"/>
    <lineage>
        <taxon>Bacteria</taxon>
        <taxon>Pseudomonadati</taxon>
        <taxon>Pseudomonadota</taxon>
        <taxon>Alphaproteobacteria</taxon>
        <taxon>Hyphomicrobiales</taxon>
        <taxon>Rhizobiaceae</taxon>
        <taxon>Hoeflea</taxon>
    </lineage>
</organism>
<feature type="domain" description="Serine aminopeptidase S33" evidence="1">
    <location>
        <begin position="28"/>
        <end position="146"/>
    </location>
</feature>
<dbReference type="Gene3D" id="3.40.50.1820">
    <property type="entry name" value="alpha/beta hydrolase"/>
    <property type="match status" value="1"/>
</dbReference>
<sequence length="313" mass="34983">MAAPLCLEAGDGQRLGGFLWRHGDGAAARPVVVISAATSVRCRYYSRFADYLFAHGFDVIAFDYRGIGESRPERLSGFHADWVDWGAEDLEAALRYALDAFPGQPLHVVGHSIGGFAIGIAPSSRKVARILTVGAQFAYWRDYDAARRRQMYVKWHIAMPLLTRLFGYFPAKRLGWMEDTPAGVVRDWSRMTARFEHTLRQDRFIAGERESELLRQRFAGVTAPVLAIGLDDDPHGTPAALDRLLDYFTSSHRRHWRIAPAEIGAPAIGHFAFFHDRFRDSLWPLALDWLRSGGIAADAPGRLSAEAMPGEKT</sequence>
<keyword evidence="2" id="KW-0378">Hydrolase</keyword>
<protein>
    <submittedName>
        <fullName evidence="2">Alpha/beta hydrolase</fullName>
    </submittedName>
</protein>
<evidence type="ECO:0000313" key="3">
    <source>
        <dbReference type="Proteomes" id="UP000094795"/>
    </source>
</evidence>
<dbReference type="InterPro" id="IPR022742">
    <property type="entry name" value="Hydrolase_4"/>
</dbReference>
<proteinExistence type="predicted"/>
<dbReference type="Pfam" id="PF12146">
    <property type="entry name" value="Hydrolase_4"/>
    <property type="match status" value="1"/>
</dbReference>
<evidence type="ECO:0000259" key="1">
    <source>
        <dbReference type="Pfam" id="PF12146"/>
    </source>
</evidence>
<dbReference type="PIRSF" id="PIRSF037442">
    <property type="entry name" value="UCP037442_abhydr"/>
    <property type="match status" value="1"/>
</dbReference>
<reference evidence="2 3" key="1">
    <citation type="submission" date="2015-12" db="EMBL/GenBank/DDBJ databases">
        <authorList>
            <person name="Shamseldin A."/>
            <person name="Moawad H."/>
            <person name="Abd El-Rahim W.M."/>
            <person name="Sadowsky M.J."/>
        </authorList>
    </citation>
    <scope>NUCLEOTIDE SEQUENCE [LARGE SCALE GENOMIC DNA]</scope>
    <source>
        <strain evidence="2 3">JC234</strain>
    </source>
</reference>
<dbReference type="InterPro" id="IPR017208">
    <property type="entry name" value="UCP037442_abhydr"/>
</dbReference>
<dbReference type="OrthoDB" id="9785076at2"/>
<dbReference type="Proteomes" id="UP000094795">
    <property type="component" value="Unassembled WGS sequence"/>
</dbReference>
<dbReference type="AlphaFoldDB" id="A0A1C1Z1E9"/>